<gene>
    <name evidence="2" type="ORF">AVDCRST_MAG04-3133</name>
</gene>
<keyword evidence="2" id="KW-0413">Isomerase</keyword>
<dbReference type="AlphaFoldDB" id="A0A6J4J9W2"/>
<feature type="non-terminal residue" evidence="2">
    <location>
        <position position="105"/>
    </location>
</feature>
<organism evidence="2">
    <name type="scientific">uncultured Acetobacteraceae bacterium</name>
    <dbReference type="NCBI Taxonomy" id="169975"/>
    <lineage>
        <taxon>Bacteria</taxon>
        <taxon>Pseudomonadati</taxon>
        <taxon>Pseudomonadota</taxon>
        <taxon>Alphaproteobacteria</taxon>
        <taxon>Acetobacterales</taxon>
        <taxon>Acetobacteraceae</taxon>
        <taxon>environmental samples</taxon>
    </lineage>
</organism>
<accession>A0A6J4J9W2</accession>
<reference evidence="2" key="1">
    <citation type="submission" date="2020-02" db="EMBL/GenBank/DDBJ databases">
        <authorList>
            <person name="Meier V. D."/>
        </authorList>
    </citation>
    <scope>NUCLEOTIDE SEQUENCE</scope>
    <source>
        <strain evidence="2">AVDCRST_MAG04</strain>
    </source>
</reference>
<evidence type="ECO:0000256" key="1">
    <source>
        <dbReference type="SAM" id="MobiDB-lite"/>
    </source>
</evidence>
<evidence type="ECO:0000313" key="2">
    <source>
        <dbReference type="EMBL" id="CAA9271878.1"/>
    </source>
</evidence>
<dbReference type="EMBL" id="CADCTL010000225">
    <property type="protein sequence ID" value="CAA9271878.1"/>
    <property type="molecule type" value="Genomic_DNA"/>
</dbReference>
<feature type="compositionally biased region" description="Basic residues" evidence="1">
    <location>
        <begin position="96"/>
        <end position="105"/>
    </location>
</feature>
<name>A0A6J4J9W2_9PROT</name>
<feature type="non-terminal residue" evidence="2">
    <location>
        <position position="1"/>
    </location>
</feature>
<feature type="compositionally biased region" description="Basic residues" evidence="1">
    <location>
        <begin position="15"/>
        <end position="30"/>
    </location>
</feature>
<dbReference type="GO" id="GO:0016853">
    <property type="term" value="F:isomerase activity"/>
    <property type="evidence" value="ECO:0007669"/>
    <property type="project" value="UniProtKB-KW"/>
</dbReference>
<sequence length="105" mass="11578">ATADAEPEHLAIGHGPHRRSRPRRRLSGHRHPSDDRAARRALHRQPRRSGDRRRRRAGDAGREPCRGGRGGDRGLRRSGAGRGARAVPDPGDRLGRSGHAHRLHA</sequence>
<feature type="compositionally biased region" description="Basic residues" evidence="1">
    <location>
        <begin position="39"/>
        <end position="56"/>
    </location>
</feature>
<proteinExistence type="predicted"/>
<feature type="compositionally biased region" description="Basic and acidic residues" evidence="1">
    <location>
        <begin position="57"/>
        <end position="75"/>
    </location>
</feature>
<feature type="compositionally biased region" description="Basic and acidic residues" evidence="1">
    <location>
        <begin position="1"/>
        <end position="11"/>
    </location>
</feature>
<protein>
    <submittedName>
        <fullName evidence="2">Hydantoin racemase</fullName>
        <ecNumber evidence="2">5.1.99.-</ecNumber>
    </submittedName>
</protein>
<feature type="region of interest" description="Disordered" evidence="1">
    <location>
        <begin position="1"/>
        <end position="105"/>
    </location>
</feature>
<dbReference type="EC" id="5.1.99.-" evidence="2"/>